<dbReference type="SUPFAM" id="SSF54637">
    <property type="entry name" value="Thioesterase/thiol ester dehydrase-isomerase"/>
    <property type="match status" value="1"/>
</dbReference>
<dbReference type="InterPro" id="IPR029069">
    <property type="entry name" value="HotDog_dom_sf"/>
</dbReference>
<dbReference type="AlphaFoldDB" id="A0A6H0XUH6"/>
<evidence type="ECO:0000313" key="4">
    <source>
        <dbReference type="Proteomes" id="UP000503462"/>
    </source>
</evidence>
<feature type="chain" id="PRO_5026081397" description="MaoC-like domain-containing protein" evidence="1">
    <location>
        <begin position="16"/>
        <end position="322"/>
    </location>
</feature>
<evidence type="ECO:0000313" key="3">
    <source>
        <dbReference type="EMBL" id="QIW98320.1"/>
    </source>
</evidence>
<evidence type="ECO:0000259" key="2">
    <source>
        <dbReference type="Pfam" id="PF01575"/>
    </source>
</evidence>
<dbReference type="OrthoDB" id="533830at2759"/>
<reference evidence="3 4" key="1">
    <citation type="journal article" date="2016" name="Sci. Rep.">
        <title>Peltaster fructicola genome reveals evolution from an invasive phytopathogen to an ectophytic parasite.</title>
        <authorList>
            <person name="Xu C."/>
            <person name="Chen H."/>
            <person name="Gleason M.L."/>
            <person name="Xu J.R."/>
            <person name="Liu H."/>
            <person name="Zhang R."/>
            <person name="Sun G."/>
        </authorList>
    </citation>
    <scope>NUCLEOTIDE SEQUENCE [LARGE SCALE GENOMIC DNA]</scope>
    <source>
        <strain evidence="3 4">LNHT1506</strain>
    </source>
</reference>
<sequence>MLLAIFAVLLALGTALLYMLASSSKDPLDVNIPLAFAQLLLKYLPGYTSSLKIGSRDQGPDTFSFDTIQVTGRFSISDEDIRTFNKAGCGGSPFLLVAKTTPLVIKLLSDRRCPIKPLGAVNTRNVITFLQTDWHAGTLQKKDLTYIASFGTSDGIRRKRGIEFAITIDVLSGGQKFVQMELWMLQFLPTHHSLREPRLAGDSDARNIPGVHLSSINMTTQDPRRWAASCKDYNPIHISKLGARLFGFKSVIAHGNHVAALALQESGTPMRPFTLELEFVRPMLLPAKFEVLRDDQQQAEVLTVVSDERRKAHVRVAVKTLD</sequence>
<dbReference type="Gene3D" id="3.10.129.10">
    <property type="entry name" value="Hotdog Thioesterase"/>
    <property type="match status" value="1"/>
</dbReference>
<feature type="signal peptide" evidence="1">
    <location>
        <begin position="1"/>
        <end position="15"/>
    </location>
</feature>
<proteinExistence type="predicted"/>
<dbReference type="Pfam" id="PF01575">
    <property type="entry name" value="MaoC_dehydratas"/>
    <property type="match status" value="1"/>
</dbReference>
<organism evidence="3 4">
    <name type="scientific">Peltaster fructicola</name>
    <dbReference type="NCBI Taxonomy" id="286661"/>
    <lineage>
        <taxon>Eukaryota</taxon>
        <taxon>Fungi</taxon>
        <taxon>Dikarya</taxon>
        <taxon>Ascomycota</taxon>
        <taxon>Pezizomycotina</taxon>
        <taxon>Dothideomycetes</taxon>
        <taxon>Dothideomycetes incertae sedis</taxon>
        <taxon>Peltaster</taxon>
    </lineage>
</organism>
<protein>
    <recommendedName>
        <fullName evidence="2">MaoC-like domain-containing protein</fullName>
    </recommendedName>
</protein>
<dbReference type="PANTHER" id="PTHR43841:SF1">
    <property type="entry name" value="3-HYDROXYACYL-THIOESTER DEHYDRATASE X"/>
    <property type="match status" value="1"/>
</dbReference>
<dbReference type="PANTHER" id="PTHR43841">
    <property type="entry name" value="3-HYDROXYACYL-THIOESTER DEHYDRATASE HTDX-RELATED"/>
    <property type="match status" value="1"/>
</dbReference>
<name>A0A6H0XUH6_9PEZI</name>
<dbReference type="Proteomes" id="UP000503462">
    <property type="component" value="Chromosome 3"/>
</dbReference>
<keyword evidence="4" id="KW-1185">Reference proteome</keyword>
<accession>A0A6H0XUH6</accession>
<dbReference type="InterPro" id="IPR002539">
    <property type="entry name" value="MaoC-like_dom"/>
</dbReference>
<keyword evidence="1" id="KW-0732">Signal</keyword>
<gene>
    <name evidence="3" type="ORF">AMS68_003838</name>
</gene>
<feature type="domain" description="MaoC-like" evidence="2">
    <location>
        <begin position="215"/>
        <end position="263"/>
    </location>
</feature>
<dbReference type="EMBL" id="CP051141">
    <property type="protein sequence ID" value="QIW98320.1"/>
    <property type="molecule type" value="Genomic_DNA"/>
</dbReference>
<evidence type="ECO:0000256" key="1">
    <source>
        <dbReference type="SAM" id="SignalP"/>
    </source>
</evidence>